<feature type="region of interest" description="Disordered" evidence="1">
    <location>
        <begin position="207"/>
        <end position="278"/>
    </location>
</feature>
<keyword evidence="3" id="KW-1185">Reference proteome</keyword>
<comment type="caution">
    <text evidence="2">The sequence shown here is derived from an EMBL/GenBank/DDBJ whole genome shotgun (WGS) entry which is preliminary data.</text>
</comment>
<feature type="region of interest" description="Disordered" evidence="1">
    <location>
        <begin position="295"/>
        <end position="322"/>
    </location>
</feature>
<gene>
    <name evidence="2" type="ORF">BESB_074190</name>
</gene>
<feature type="compositionally biased region" description="Polar residues" evidence="1">
    <location>
        <begin position="557"/>
        <end position="574"/>
    </location>
</feature>
<dbReference type="OrthoDB" id="354817at2759"/>
<dbReference type="Gene3D" id="3.80.10.10">
    <property type="entry name" value="Ribonuclease Inhibitor"/>
    <property type="match status" value="2"/>
</dbReference>
<feature type="region of interest" description="Disordered" evidence="1">
    <location>
        <begin position="1"/>
        <end position="191"/>
    </location>
</feature>
<evidence type="ECO:0000256" key="1">
    <source>
        <dbReference type="SAM" id="MobiDB-lite"/>
    </source>
</evidence>
<dbReference type="PANTHER" id="PTHR45725:SF1">
    <property type="entry name" value="DISHEVELLED ASSOCIATED ACTIVATOR OF MORPHOGENESIS, ISOFORM D"/>
    <property type="match status" value="1"/>
</dbReference>
<feature type="compositionally biased region" description="Basic and acidic residues" evidence="1">
    <location>
        <begin position="233"/>
        <end position="250"/>
    </location>
</feature>
<dbReference type="InterPro" id="IPR032675">
    <property type="entry name" value="LRR_dom_sf"/>
</dbReference>
<feature type="compositionally biased region" description="Low complexity" evidence="1">
    <location>
        <begin position="505"/>
        <end position="521"/>
    </location>
</feature>
<dbReference type="SUPFAM" id="SSF52047">
    <property type="entry name" value="RNI-like"/>
    <property type="match status" value="1"/>
</dbReference>
<dbReference type="PANTHER" id="PTHR45725">
    <property type="entry name" value="FORMIN HOMOLOGY 2 FAMILY MEMBER"/>
    <property type="match status" value="1"/>
</dbReference>
<feature type="compositionally biased region" description="Basic and acidic residues" evidence="1">
    <location>
        <begin position="16"/>
        <end position="37"/>
    </location>
</feature>
<name>A0A2A9MF56_BESBE</name>
<dbReference type="KEGG" id="bbes:BESB_074190"/>
<dbReference type="InterPro" id="IPR051425">
    <property type="entry name" value="Formin_Homology"/>
</dbReference>
<sequence length="796" mass="84232">MESRTPAYGGSQKGSEGTRDVLRKTENSALRKLDKKQTTITSFFLRRTAPTPSESKLSGRSEIAPLPPPSSAGSSTSPPRSASSISPSSSPSPFSSPSPSSLQASSLPSGRSAQAPPASPRRRVCPPISSRRAVSPFPSSASSASSAPSSLPASSSRVPTSSARLSPVPSSASPVPSAPTEAPAPAARGRGDAECMAAAALCMGRKRCLRPEEDEESHSVKRRTHTPVGARGVDGKPRHPDGELKVDSIRQADVPAPATARDSETRTMRFETRGALARSKTSSASRACLSAAASSAAASTSSGPSSSSSTARPAPDTPSLSPVSLPSHFGLADFPEEILQQILDCCPSECLLVSHDLAAAVRRRRRLLRLTHMNAAEVQPQHLLAAVRGYPQLRLLEVVGVPSLSARFFESFANSRSACFPQRLQVLVLQKCPKLTSRLFRALTTRLHRLRAVDLQDNCSLNYSAVAHLRLLPKLERVALGVSSSNPRGTSSHCNMTLRALLGPPSASPAAAAPAASGPARGEAEDAQTASRKAGPAAERGEAPKGDSLQHPEAASSDLQLTQHGGNASESQGAQPAPPLKLLSLSRCTALSSLDPLINVASTLEFLDLRGCTALTDTSAAVLGSLVNLQILVLSDTGITSTTVALIAENCRKLEMLDLSRIAKLTKAAALLVPLHLLRLTRLKLSKNSAIDEECLRDCLVRLKALTLLDVSHCWRVSSGFCVSPPLPQVPEGMALRRLGLFGCNVERQRVEDALRDAGASRAQLCLHHELPMFDLPCIYANMSDLDLRCRRFIED</sequence>
<feature type="compositionally biased region" description="Basic and acidic residues" evidence="1">
    <location>
        <begin position="261"/>
        <end position="272"/>
    </location>
</feature>
<organism evidence="2 3">
    <name type="scientific">Besnoitia besnoiti</name>
    <name type="common">Apicomplexan protozoan</name>
    <dbReference type="NCBI Taxonomy" id="94643"/>
    <lineage>
        <taxon>Eukaryota</taxon>
        <taxon>Sar</taxon>
        <taxon>Alveolata</taxon>
        <taxon>Apicomplexa</taxon>
        <taxon>Conoidasida</taxon>
        <taxon>Coccidia</taxon>
        <taxon>Eucoccidiorida</taxon>
        <taxon>Eimeriorina</taxon>
        <taxon>Sarcocystidae</taxon>
        <taxon>Besnoitia</taxon>
    </lineage>
</organism>
<proteinExistence type="predicted"/>
<evidence type="ECO:0000313" key="3">
    <source>
        <dbReference type="Proteomes" id="UP000224006"/>
    </source>
</evidence>
<dbReference type="Proteomes" id="UP000224006">
    <property type="component" value="Unassembled WGS sequence"/>
</dbReference>
<feature type="region of interest" description="Disordered" evidence="1">
    <location>
        <begin position="505"/>
        <end position="577"/>
    </location>
</feature>
<dbReference type="GeneID" id="40312345"/>
<dbReference type="RefSeq" id="XP_029218276.1">
    <property type="nucleotide sequence ID" value="XM_029365792.1"/>
</dbReference>
<feature type="compositionally biased region" description="Low complexity" evidence="1">
    <location>
        <begin position="129"/>
        <end position="187"/>
    </location>
</feature>
<reference evidence="2 3" key="1">
    <citation type="submission" date="2017-09" db="EMBL/GenBank/DDBJ databases">
        <title>Genome sequencing of Besnoitia besnoiti strain Bb-Ger1.</title>
        <authorList>
            <person name="Schares G."/>
            <person name="Venepally P."/>
            <person name="Lorenzi H.A."/>
        </authorList>
    </citation>
    <scope>NUCLEOTIDE SEQUENCE [LARGE SCALE GENOMIC DNA]</scope>
    <source>
        <strain evidence="2 3">Bb-Ger1</strain>
    </source>
</reference>
<feature type="compositionally biased region" description="Basic and acidic residues" evidence="1">
    <location>
        <begin position="539"/>
        <end position="550"/>
    </location>
</feature>
<dbReference type="VEuPathDB" id="ToxoDB:BESB_074190"/>
<evidence type="ECO:0000313" key="2">
    <source>
        <dbReference type="EMBL" id="PFH34267.1"/>
    </source>
</evidence>
<dbReference type="AlphaFoldDB" id="A0A2A9MF56"/>
<feature type="compositionally biased region" description="Low complexity" evidence="1">
    <location>
        <begin position="295"/>
        <end position="319"/>
    </location>
</feature>
<dbReference type="EMBL" id="NWUJ01000007">
    <property type="protein sequence ID" value="PFH34267.1"/>
    <property type="molecule type" value="Genomic_DNA"/>
</dbReference>
<feature type="compositionally biased region" description="Low complexity" evidence="1">
    <location>
        <begin position="71"/>
        <end position="109"/>
    </location>
</feature>
<protein>
    <submittedName>
        <fullName evidence="2">Leucine rich repeat-containing protein</fullName>
    </submittedName>
</protein>
<dbReference type="STRING" id="94643.A0A2A9MF56"/>
<accession>A0A2A9MF56</accession>